<dbReference type="GO" id="GO:0003700">
    <property type="term" value="F:DNA-binding transcription factor activity"/>
    <property type="evidence" value="ECO:0007669"/>
    <property type="project" value="InterPro"/>
</dbReference>
<dbReference type="InterPro" id="IPR050908">
    <property type="entry name" value="SmbC-like"/>
</dbReference>
<dbReference type="InterPro" id="IPR010499">
    <property type="entry name" value="AraC_E-bd"/>
</dbReference>
<organism evidence="5 6">
    <name type="scientific">Eisenbergiella tayi</name>
    <dbReference type="NCBI Taxonomy" id="1432052"/>
    <lineage>
        <taxon>Bacteria</taxon>
        <taxon>Bacillati</taxon>
        <taxon>Bacillota</taxon>
        <taxon>Clostridia</taxon>
        <taxon>Lachnospirales</taxon>
        <taxon>Lachnospiraceae</taxon>
        <taxon>Eisenbergiella</taxon>
    </lineage>
</organism>
<dbReference type="InterPro" id="IPR018062">
    <property type="entry name" value="HTH_AraC-typ_CS"/>
</dbReference>
<dbReference type="InterPro" id="IPR029442">
    <property type="entry name" value="GyrI-like"/>
</dbReference>
<keyword evidence="3" id="KW-0804">Transcription</keyword>
<evidence type="ECO:0000313" key="6">
    <source>
        <dbReference type="Proteomes" id="UP000094067"/>
    </source>
</evidence>
<dbReference type="EMBL" id="MCGH01000002">
    <property type="protein sequence ID" value="ODM06792.1"/>
    <property type="molecule type" value="Genomic_DNA"/>
</dbReference>
<dbReference type="PROSITE" id="PS01124">
    <property type="entry name" value="HTH_ARAC_FAMILY_2"/>
    <property type="match status" value="1"/>
</dbReference>
<dbReference type="Pfam" id="PF06445">
    <property type="entry name" value="GyrI-like"/>
    <property type="match status" value="1"/>
</dbReference>
<sequence>MITDEYINRAIDYILNHIDEEITVEDISNYCCFSRYYFSRIFKMETGESIYEFIKRVRMERSAFRLKVEKDRSITDIGSAYGYSSSNYSSAFKKHHNMPPYKFRRSIVHKSMMNPVFRSTQTELLTWQECSEKITVEMFEDCTVIFERYKGSYGDLSVHWGDFLDKYKEYITEQTRILERSYDDPAITLPDKCLCDICIDAPAGCTLENICTIKGGRFAVYHFSGPVEHIYSAFQNLFSVWLPQSKYKIDDSYGFEIYKKTDCGSMHMDIDICIPVK</sequence>
<dbReference type="SMART" id="SM00342">
    <property type="entry name" value="HTH_ARAC"/>
    <property type="match status" value="1"/>
</dbReference>
<dbReference type="InterPro" id="IPR018060">
    <property type="entry name" value="HTH_AraC"/>
</dbReference>
<dbReference type="PATRIC" id="fig|1432052.4.peg.2992"/>
<dbReference type="Gene3D" id="1.10.10.60">
    <property type="entry name" value="Homeodomain-like"/>
    <property type="match status" value="2"/>
</dbReference>
<feature type="domain" description="HTH araC/xylS-type" evidence="4">
    <location>
        <begin position="8"/>
        <end position="106"/>
    </location>
</feature>
<dbReference type="RefSeq" id="WP_069152609.1">
    <property type="nucleotide sequence ID" value="NZ_MCGH01000002.1"/>
</dbReference>
<dbReference type="SMART" id="SM00871">
    <property type="entry name" value="AraC_E_bind"/>
    <property type="match status" value="1"/>
</dbReference>
<dbReference type="PROSITE" id="PS00041">
    <property type="entry name" value="HTH_ARAC_FAMILY_1"/>
    <property type="match status" value="1"/>
</dbReference>
<protein>
    <submittedName>
        <fullName evidence="5">Multiple antibiotic resistance protein MarA</fullName>
    </submittedName>
</protein>
<comment type="caution">
    <text evidence="5">The sequence shown here is derived from an EMBL/GenBank/DDBJ whole genome shotgun (WGS) entry which is preliminary data.</text>
</comment>
<dbReference type="InterPro" id="IPR011256">
    <property type="entry name" value="Reg_factor_effector_dom_sf"/>
</dbReference>
<dbReference type="SUPFAM" id="SSF55136">
    <property type="entry name" value="Probable bacterial effector-binding domain"/>
    <property type="match status" value="1"/>
</dbReference>
<dbReference type="Gene3D" id="3.20.80.10">
    <property type="entry name" value="Regulatory factor, effector binding domain"/>
    <property type="match status" value="1"/>
</dbReference>
<accession>A0A1E3ADH0</accession>
<evidence type="ECO:0000256" key="2">
    <source>
        <dbReference type="ARBA" id="ARBA00023125"/>
    </source>
</evidence>
<proteinExistence type="predicted"/>
<evidence type="ECO:0000256" key="3">
    <source>
        <dbReference type="ARBA" id="ARBA00023163"/>
    </source>
</evidence>
<dbReference type="SUPFAM" id="SSF46689">
    <property type="entry name" value="Homeodomain-like"/>
    <property type="match status" value="2"/>
</dbReference>
<evidence type="ECO:0000259" key="4">
    <source>
        <dbReference type="PROSITE" id="PS01124"/>
    </source>
</evidence>
<dbReference type="Proteomes" id="UP000094067">
    <property type="component" value="Unassembled WGS sequence"/>
</dbReference>
<dbReference type="AlphaFoldDB" id="A0A1E3ADH0"/>
<dbReference type="PANTHER" id="PTHR40055">
    <property type="entry name" value="TRANSCRIPTIONAL REGULATOR YGIV-RELATED"/>
    <property type="match status" value="1"/>
</dbReference>
<keyword evidence="2" id="KW-0238">DNA-binding</keyword>
<keyword evidence="1" id="KW-0805">Transcription regulation</keyword>
<gene>
    <name evidence="5" type="primary">marA_2</name>
    <name evidence="5" type="ORF">BEI61_02682</name>
</gene>
<dbReference type="GO" id="GO:0043565">
    <property type="term" value="F:sequence-specific DNA binding"/>
    <property type="evidence" value="ECO:0007669"/>
    <property type="project" value="InterPro"/>
</dbReference>
<reference evidence="5 6" key="1">
    <citation type="submission" date="2016-07" db="EMBL/GenBank/DDBJ databases">
        <title>Characterization of isolates of Eisenbergiella tayi derived from blood cultures, using whole genome sequencing.</title>
        <authorList>
            <person name="Burdz T."/>
            <person name="Wiebe D."/>
            <person name="Huynh C."/>
            <person name="Bernard K."/>
        </authorList>
    </citation>
    <scope>NUCLEOTIDE SEQUENCE [LARGE SCALE GENOMIC DNA]</scope>
    <source>
        <strain evidence="5 6">NML 110608</strain>
    </source>
</reference>
<evidence type="ECO:0000256" key="1">
    <source>
        <dbReference type="ARBA" id="ARBA00023015"/>
    </source>
</evidence>
<dbReference type="Pfam" id="PF12833">
    <property type="entry name" value="HTH_18"/>
    <property type="match status" value="1"/>
</dbReference>
<evidence type="ECO:0000313" key="5">
    <source>
        <dbReference type="EMBL" id="ODM06792.1"/>
    </source>
</evidence>
<name>A0A1E3ADH0_9FIRM</name>
<dbReference type="InterPro" id="IPR009057">
    <property type="entry name" value="Homeodomain-like_sf"/>
</dbReference>
<dbReference type="PANTHER" id="PTHR40055:SF1">
    <property type="entry name" value="TRANSCRIPTIONAL REGULATOR YGIV-RELATED"/>
    <property type="match status" value="1"/>
</dbReference>